<gene>
    <name evidence="1" type="ORF">DFR47_102288</name>
</gene>
<dbReference type="RefSeq" id="WP_113943505.1">
    <property type="nucleotide sequence ID" value="NZ_JBHEEG010000002.1"/>
</dbReference>
<reference evidence="1 2" key="1">
    <citation type="submission" date="2018-06" db="EMBL/GenBank/DDBJ databases">
        <title>Genomic Encyclopedia of Type Strains, Phase IV (KMG-IV): sequencing the most valuable type-strain genomes for metagenomic binning, comparative biology and taxonomic classification.</title>
        <authorList>
            <person name="Goeker M."/>
        </authorList>
    </citation>
    <scope>NUCLEOTIDE SEQUENCE [LARGE SCALE GENOMIC DNA]</scope>
    <source>
        <strain evidence="1 2">DSM 25619</strain>
    </source>
</reference>
<name>A0A366E7N6_9HYPH</name>
<protein>
    <submittedName>
        <fullName evidence="1">Uncharacterized protein</fullName>
    </submittedName>
</protein>
<evidence type="ECO:0000313" key="1">
    <source>
        <dbReference type="EMBL" id="RBO97504.1"/>
    </source>
</evidence>
<organism evidence="1 2">
    <name type="scientific">Pseudochrobactrum asaccharolyticum</name>
    <dbReference type="NCBI Taxonomy" id="354351"/>
    <lineage>
        <taxon>Bacteria</taxon>
        <taxon>Pseudomonadati</taxon>
        <taxon>Pseudomonadota</taxon>
        <taxon>Alphaproteobacteria</taxon>
        <taxon>Hyphomicrobiales</taxon>
        <taxon>Brucellaceae</taxon>
        <taxon>Pseudochrobactrum</taxon>
    </lineage>
</organism>
<keyword evidence="2" id="KW-1185">Reference proteome</keyword>
<accession>A0A366E7N6</accession>
<sequence>MTYPILNMAQILCASPLNGDTRRFVRSSRLPKLADGPDVVAVIADGGNRPVARWVRNPQNRKLECIWSAATGGAQS</sequence>
<dbReference type="Proteomes" id="UP000252893">
    <property type="component" value="Unassembled WGS sequence"/>
</dbReference>
<proteinExistence type="predicted"/>
<comment type="caution">
    <text evidence="1">The sequence shown here is derived from an EMBL/GenBank/DDBJ whole genome shotgun (WGS) entry which is preliminary data.</text>
</comment>
<evidence type="ECO:0000313" key="2">
    <source>
        <dbReference type="Proteomes" id="UP000252893"/>
    </source>
</evidence>
<dbReference type="EMBL" id="QNRH01000002">
    <property type="protein sequence ID" value="RBO97504.1"/>
    <property type="molecule type" value="Genomic_DNA"/>
</dbReference>
<dbReference type="AlphaFoldDB" id="A0A366E7N6"/>